<evidence type="ECO:0000313" key="4">
    <source>
        <dbReference type="Proteomes" id="UP000094112"/>
    </source>
</evidence>
<dbReference type="PROSITE" id="PS50020">
    <property type="entry name" value="WW_DOMAIN_2"/>
    <property type="match status" value="1"/>
</dbReference>
<gene>
    <name evidence="3" type="ORF">WICANDRAFT_76047</name>
</gene>
<dbReference type="Proteomes" id="UP000094112">
    <property type="component" value="Unassembled WGS sequence"/>
</dbReference>
<feature type="compositionally biased region" description="Basic residues" evidence="1">
    <location>
        <begin position="173"/>
        <end position="182"/>
    </location>
</feature>
<feature type="domain" description="WW" evidence="2">
    <location>
        <begin position="24"/>
        <end position="54"/>
    </location>
</feature>
<organism evidence="3 4">
    <name type="scientific">Wickerhamomyces anomalus (strain ATCC 58044 / CBS 1984 / NCYC 433 / NRRL Y-366-8)</name>
    <name type="common">Yeast</name>
    <name type="synonym">Hansenula anomala</name>
    <dbReference type="NCBI Taxonomy" id="683960"/>
    <lineage>
        <taxon>Eukaryota</taxon>
        <taxon>Fungi</taxon>
        <taxon>Dikarya</taxon>
        <taxon>Ascomycota</taxon>
        <taxon>Saccharomycotina</taxon>
        <taxon>Saccharomycetes</taxon>
        <taxon>Phaffomycetales</taxon>
        <taxon>Wickerhamomycetaceae</taxon>
        <taxon>Wickerhamomyces</taxon>
    </lineage>
</organism>
<protein>
    <recommendedName>
        <fullName evidence="2">WW domain-containing protein</fullName>
    </recommendedName>
</protein>
<feature type="compositionally biased region" description="Basic and acidic residues" evidence="1">
    <location>
        <begin position="1"/>
        <end position="19"/>
    </location>
</feature>
<sequence length="204" mass="24434">MTNIVKDSKEVKPEDKPVEIQDDDGWEHHFDDKTERFFFYNKLTKVKQWLNPRVPKDDECNKDLPKFDPPKLPFEDETLYEQKLRELKEDPDFKELSTFEKYKHVEALKKTLEEQDLSVNPTTLTSSELQENLKDIKPFREDTNFTDYGSKSFYAQELNHSIRSINNDQSKKPTNKVSKKQIKTFNERKKQQRDAKLKKWLTED</sequence>
<dbReference type="EMBL" id="KV454208">
    <property type="protein sequence ID" value="ODQ61857.1"/>
    <property type="molecule type" value="Genomic_DNA"/>
</dbReference>
<evidence type="ECO:0000259" key="2">
    <source>
        <dbReference type="PROSITE" id="PS50020"/>
    </source>
</evidence>
<accession>A0A1E3PAF2</accession>
<dbReference type="AlphaFoldDB" id="A0A1E3PAF2"/>
<dbReference type="SUPFAM" id="SSF51045">
    <property type="entry name" value="WW domain"/>
    <property type="match status" value="1"/>
</dbReference>
<evidence type="ECO:0000313" key="3">
    <source>
        <dbReference type="EMBL" id="ODQ61857.1"/>
    </source>
</evidence>
<evidence type="ECO:0000256" key="1">
    <source>
        <dbReference type="SAM" id="MobiDB-lite"/>
    </source>
</evidence>
<dbReference type="Pfam" id="PF00397">
    <property type="entry name" value="WW"/>
    <property type="match status" value="1"/>
</dbReference>
<dbReference type="InterPro" id="IPR036020">
    <property type="entry name" value="WW_dom_sf"/>
</dbReference>
<feature type="compositionally biased region" description="Basic and acidic residues" evidence="1">
    <location>
        <begin position="54"/>
        <end position="69"/>
    </location>
</feature>
<feature type="compositionally biased region" description="Basic and acidic residues" evidence="1">
    <location>
        <begin position="185"/>
        <end position="204"/>
    </location>
</feature>
<dbReference type="RefSeq" id="XP_019041064.1">
    <property type="nucleotide sequence ID" value="XM_019184314.1"/>
</dbReference>
<name>A0A1E3PAF2_WICAA</name>
<keyword evidence="4" id="KW-1185">Reference proteome</keyword>
<dbReference type="OrthoDB" id="3980732at2759"/>
<feature type="region of interest" description="Disordered" evidence="1">
    <location>
        <begin position="1"/>
        <end position="24"/>
    </location>
</feature>
<dbReference type="GeneID" id="30201560"/>
<dbReference type="InterPro" id="IPR001202">
    <property type="entry name" value="WW_dom"/>
</dbReference>
<dbReference type="Gene3D" id="2.20.70.10">
    <property type="match status" value="1"/>
</dbReference>
<feature type="region of interest" description="Disordered" evidence="1">
    <location>
        <begin position="164"/>
        <end position="204"/>
    </location>
</feature>
<reference evidence="3 4" key="1">
    <citation type="journal article" date="2016" name="Proc. Natl. Acad. Sci. U.S.A.">
        <title>Comparative genomics of biotechnologically important yeasts.</title>
        <authorList>
            <person name="Riley R."/>
            <person name="Haridas S."/>
            <person name="Wolfe K.H."/>
            <person name="Lopes M.R."/>
            <person name="Hittinger C.T."/>
            <person name="Goeker M."/>
            <person name="Salamov A.A."/>
            <person name="Wisecaver J.H."/>
            <person name="Long T.M."/>
            <person name="Calvey C.H."/>
            <person name="Aerts A.L."/>
            <person name="Barry K.W."/>
            <person name="Choi C."/>
            <person name="Clum A."/>
            <person name="Coughlan A.Y."/>
            <person name="Deshpande S."/>
            <person name="Douglass A.P."/>
            <person name="Hanson S.J."/>
            <person name="Klenk H.-P."/>
            <person name="LaButti K.M."/>
            <person name="Lapidus A."/>
            <person name="Lindquist E.A."/>
            <person name="Lipzen A.M."/>
            <person name="Meier-Kolthoff J.P."/>
            <person name="Ohm R.A."/>
            <person name="Otillar R.P."/>
            <person name="Pangilinan J.L."/>
            <person name="Peng Y."/>
            <person name="Rokas A."/>
            <person name="Rosa C.A."/>
            <person name="Scheuner C."/>
            <person name="Sibirny A.A."/>
            <person name="Slot J.C."/>
            <person name="Stielow J.B."/>
            <person name="Sun H."/>
            <person name="Kurtzman C.P."/>
            <person name="Blackwell M."/>
            <person name="Grigoriev I.V."/>
            <person name="Jeffries T.W."/>
        </authorList>
    </citation>
    <scope>NUCLEOTIDE SEQUENCE [LARGE SCALE GENOMIC DNA]</scope>
    <source>
        <strain evidence="4">ATCC 58044 / CBS 1984 / NCYC 433 / NRRL Y-366-8</strain>
    </source>
</reference>
<feature type="region of interest" description="Disordered" evidence="1">
    <location>
        <begin position="54"/>
        <end position="73"/>
    </location>
</feature>
<proteinExistence type="predicted"/>